<accession>A0A8J3FRK1</accession>
<dbReference type="PANTHER" id="PTHR11731:SF193">
    <property type="entry name" value="DIPEPTIDYL PEPTIDASE 9"/>
    <property type="match status" value="1"/>
</dbReference>
<protein>
    <submittedName>
        <fullName evidence="3">Peptidase</fullName>
    </submittedName>
</protein>
<dbReference type="InterPro" id="IPR050278">
    <property type="entry name" value="Serine_Prot_S9B/DPPIV"/>
</dbReference>
<reference evidence="3" key="2">
    <citation type="submission" date="2020-09" db="EMBL/GenBank/DDBJ databases">
        <authorList>
            <person name="Sun Q."/>
            <person name="Zhou Y."/>
        </authorList>
    </citation>
    <scope>NUCLEOTIDE SEQUENCE</scope>
    <source>
        <strain evidence="3">CGMCC 4.7299</strain>
    </source>
</reference>
<evidence type="ECO:0000259" key="2">
    <source>
        <dbReference type="Pfam" id="PF00930"/>
    </source>
</evidence>
<proteinExistence type="predicted"/>
<name>A0A8J3FRK1_9ACTN</name>
<evidence type="ECO:0000313" key="3">
    <source>
        <dbReference type="EMBL" id="GGL07631.1"/>
    </source>
</evidence>
<gene>
    <name evidence="3" type="ORF">GCM10012284_47500</name>
</gene>
<dbReference type="Pfam" id="PF00930">
    <property type="entry name" value="DPPIV_N"/>
    <property type="match status" value="1"/>
</dbReference>
<reference evidence="3" key="1">
    <citation type="journal article" date="2014" name="Int. J. Syst. Evol. Microbiol.">
        <title>Complete genome sequence of Corynebacterium casei LMG S-19264T (=DSM 44701T), isolated from a smear-ripened cheese.</title>
        <authorList>
            <consortium name="US DOE Joint Genome Institute (JGI-PGF)"/>
            <person name="Walter F."/>
            <person name="Albersmeier A."/>
            <person name="Kalinowski J."/>
            <person name="Ruckert C."/>
        </authorList>
    </citation>
    <scope>NUCLEOTIDE SEQUENCE</scope>
    <source>
        <strain evidence="3">CGMCC 4.7299</strain>
    </source>
</reference>
<organism evidence="3 4">
    <name type="scientific">Mangrovihabitans endophyticus</name>
    <dbReference type="NCBI Taxonomy" id="1751298"/>
    <lineage>
        <taxon>Bacteria</taxon>
        <taxon>Bacillati</taxon>
        <taxon>Actinomycetota</taxon>
        <taxon>Actinomycetes</taxon>
        <taxon>Micromonosporales</taxon>
        <taxon>Micromonosporaceae</taxon>
        <taxon>Mangrovihabitans</taxon>
    </lineage>
</organism>
<dbReference type="GO" id="GO:0008239">
    <property type="term" value="F:dipeptidyl-peptidase activity"/>
    <property type="evidence" value="ECO:0007669"/>
    <property type="project" value="TreeGrafter"/>
</dbReference>
<dbReference type="InterPro" id="IPR029058">
    <property type="entry name" value="AB_hydrolase_fold"/>
</dbReference>
<dbReference type="InterPro" id="IPR002469">
    <property type="entry name" value="Peptidase_S9B_N"/>
</dbReference>
<feature type="domain" description="Peptidase S9 prolyl oligopeptidase catalytic" evidence="1">
    <location>
        <begin position="453"/>
        <end position="652"/>
    </location>
</feature>
<dbReference type="Gene3D" id="3.40.50.1820">
    <property type="entry name" value="alpha/beta hydrolase"/>
    <property type="match status" value="1"/>
</dbReference>
<keyword evidence="4" id="KW-1185">Reference proteome</keyword>
<dbReference type="Gene3D" id="2.140.10.30">
    <property type="entry name" value="Dipeptidylpeptidase IV, N-terminal domain"/>
    <property type="match status" value="1"/>
</dbReference>
<comment type="caution">
    <text evidence="3">The sequence shown here is derived from an EMBL/GenBank/DDBJ whole genome shotgun (WGS) entry which is preliminary data.</text>
</comment>
<dbReference type="InterPro" id="IPR001375">
    <property type="entry name" value="Peptidase_S9_cat"/>
</dbReference>
<feature type="domain" description="Dipeptidylpeptidase IV N-terminal" evidence="2">
    <location>
        <begin position="94"/>
        <end position="342"/>
    </location>
</feature>
<sequence length="653" mass="69980">MLFLRTRGPEDPVRCLWAYDTTTGREELLADPRAFDAPPAGTDDVDRVRRERSRDHSAGISAFVTDADARRAAFVLSGHLFLLADGFTRLGAAAPASDPRFSPDGGRIAYVSAGALRVIGADGAGDRAVAEPDGPDVTWGLAEHEAAESMSRDRGFWWAPDGDRLAVARVDNAGVPTWHLTDPARPDAVPRTLRYPYAGTPNARVSLFIAGPDGRVEADLRAAEYLVDVLWDDTGLFAVTQDRPQRTMRLLAVDPESGASSVLREDTDHAWTTIVPGFPAHTADGALLWTVDDGDTRRLTVDGEPVTPPGLEVFRLLGVDGGTALIAASDEPTQTHLWTWNAADGLVRQTTEPGMHGGILRGGTLVVTSSTLDGSAVAVRPSGGGGTGTLHDDSAAPDVSPVVRLIRAGRSELPTAVLFPAGHNPGSGPLPVLLDPYAGTAVRRVVASRAAYHVSQWFADQGFAVVIADGRGVPGRGPRWERTVHRDRADAVLADQVEALHAVAERHPEMDLGRVAIRGWSAGGTLAALAVLRRPDVFHAAAAGAPVTIARLYSSHWQERYLGDPDEDPQTYERNTLIADAPNLRRPLLLIHGMLDDNVLPVHTMRLSQALLEAGRPHTVLPLHDASHMIARPETAEAVLTYEARFLREALGL</sequence>
<dbReference type="GO" id="GO:0008236">
    <property type="term" value="F:serine-type peptidase activity"/>
    <property type="evidence" value="ECO:0007669"/>
    <property type="project" value="InterPro"/>
</dbReference>
<dbReference type="AlphaFoldDB" id="A0A8J3FRK1"/>
<dbReference type="SUPFAM" id="SSF53474">
    <property type="entry name" value="alpha/beta-Hydrolases"/>
    <property type="match status" value="1"/>
</dbReference>
<dbReference type="SUPFAM" id="SSF82171">
    <property type="entry name" value="DPP6 N-terminal domain-like"/>
    <property type="match status" value="1"/>
</dbReference>
<dbReference type="EMBL" id="BMMX01000028">
    <property type="protein sequence ID" value="GGL07631.1"/>
    <property type="molecule type" value="Genomic_DNA"/>
</dbReference>
<dbReference type="Pfam" id="PF00326">
    <property type="entry name" value="Peptidase_S9"/>
    <property type="match status" value="1"/>
</dbReference>
<dbReference type="Proteomes" id="UP000656042">
    <property type="component" value="Unassembled WGS sequence"/>
</dbReference>
<dbReference type="PANTHER" id="PTHR11731">
    <property type="entry name" value="PROTEASE FAMILY S9B,C DIPEPTIDYL-PEPTIDASE IV-RELATED"/>
    <property type="match status" value="1"/>
</dbReference>
<evidence type="ECO:0000259" key="1">
    <source>
        <dbReference type="Pfam" id="PF00326"/>
    </source>
</evidence>
<evidence type="ECO:0000313" key="4">
    <source>
        <dbReference type="Proteomes" id="UP000656042"/>
    </source>
</evidence>
<dbReference type="GO" id="GO:0006508">
    <property type="term" value="P:proteolysis"/>
    <property type="evidence" value="ECO:0007669"/>
    <property type="project" value="InterPro"/>
</dbReference>